<feature type="transmembrane region" description="Helical" evidence="3">
    <location>
        <begin position="290"/>
        <end position="306"/>
    </location>
</feature>
<sequence length="542" mass="61850">MTDITQIWEQLHFIRPQALWLLVPVVLFPLFYLIRSDNSDKWVKRISPHLRQYVIRKGDFRALYAARFLLIFGWVLIVLSLSGPSWKQIEKPGAKIESTSLILLQVNESMLNSDLQPTRLERAKYKIKDLLDANPGIRMGLIAYSGSSHLVIPPTIDYQTIAVHLEALQPNVMPRKGNNLSEALELTDTLTTDISAPVHLLLLTDVLDEEMQFAVQSNMAGRDDKMTIMPFSAINAELKDNAALLSKEQNINVLLPVLDDSDVTQLARILEKEKEYQLDDELQESIWVEHGYYLVWAIAVLILFWFRKGFMPTLMVAVLFSSCTMEDGANDLFYTRDYQGQKAFDKGNYSEAAELFEDTQHKGTAYFKAGEYKKAAKAFSADSSAAGYYNMGVAFLRDSNYNQAYNAFYRAYMADSTYPGSAEAIQTIQQWFIEQNDQFEALSDTAAVALFEKMKQNPNPEEDLGGGGQEATEEQMQEERLMEEAESEVHGAEEEEDLPDEFEQDEGMDARKVMIRDVQEDPGEFLKRKFEYQLKKRSAKKK</sequence>
<dbReference type="SUPFAM" id="SSF53300">
    <property type="entry name" value="vWA-like"/>
    <property type="match status" value="1"/>
</dbReference>
<reference evidence="5 6" key="1">
    <citation type="journal article" date="2014" name="Int. J. Syst. Evol. Microbiol.">
        <title>Carboxylicivirga gen. nov. in the family Marinilabiliaceae with two novel species, Carboxylicivirga mesophila sp. nov. and Carboxylicivirga taeanensis sp. nov., and reclassification of Cytophaga fermentans as Saccharicrinis fermentans gen. nov., comb. nov.</title>
        <authorList>
            <person name="Yang S.H."/>
            <person name="Seo H.S."/>
            <person name="Woo J.H."/>
            <person name="Oh H.M."/>
            <person name="Jang H."/>
            <person name="Lee J.H."/>
            <person name="Kim S.J."/>
            <person name="Kwon K.K."/>
        </authorList>
    </citation>
    <scope>NUCLEOTIDE SEQUENCE [LARGE SCALE GENOMIC DNA]</scope>
    <source>
        <strain evidence="5 6">JCM 18290</strain>
    </source>
</reference>
<keyword evidence="1" id="KW-0802">TPR repeat</keyword>
<dbReference type="Gene3D" id="3.40.50.410">
    <property type="entry name" value="von Willebrand factor, type A domain"/>
    <property type="match status" value="1"/>
</dbReference>
<dbReference type="Gene3D" id="1.25.40.10">
    <property type="entry name" value="Tetratricopeptide repeat domain"/>
    <property type="match status" value="1"/>
</dbReference>
<feature type="domain" description="VWFA" evidence="4">
    <location>
        <begin position="101"/>
        <end position="205"/>
    </location>
</feature>
<dbReference type="Pfam" id="PF13519">
    <property type="entry name" value="VWA_2"/>
    <property type="match status" value="1"/>
</dbReference>
<feature type="compositionally biased region" description="Basic and acidic residues" evidence="2">
    <location>
        <begin position="477"/>
        <end position="492"/>
    </location>
</feature>
<feature type="transmembrane region" description="Helical" evidence="3">
    <location>
        <begin position="62"/>
        <end position="81"/>
    </location>
</feature>
<feature type="region of interest" description="Disordered" evidence="2">
    <location>
        <begin position="457"/>
        <end position="506"/>
    </location>
</feature>
<proteinExistence type="predicted"/>
<dbReference type="SUPFAM" id="SSF48452">
    <property type="entry name" value="TPR-like"/>
    <property type="match status" value="1"/>
</dbReference>
<dbReference type="RefSeq" id="WP_212229142.1">
    <property type="nucleotide sequence ID" value="NZ_JAGUCN010000015.1"/>
</dbReference>
<evidence type="ECO:0000313" key="5">
    <source>
        <dbReference type="EMBL" id="MBS2212477.1"/>
    </source>
</evidence>
<feature type="repeat" description="TPR" evidence="1">
    <location>
        <begin position="385"/>
        <end position="418"/>
    </location>
</feature>
<evidence type="ECO:0000256" key="1">
    <source>
        <dbReference type="PROSITE-ProRule" id="PRU00339"/>
    </source>
</evidence>
<dbReference type="InterPro" id="IPR036465">
    <property type="entry name" value="vWFA_dom_sf"/>
</dbReference>
<evidence type="ECO:0000259" key="4">
    <source>
        <dbReference type="Pfam" id="PF13519"/>
    </source>
</evidence>
<dbReference type="InterPro" id="IPR019734">
    <property type="entry name" value="TPR_rpt"/>
</dbReference>
<dbReference type="InterPro" id="IPR002035">
    <property type="entry name" value="VWF_A"/>
</dbReference>
<evidence type="ECO:0000256" key="2">
    <source>
        <dbReference type="SAM" id="MobiDB-lite"/>
    </source>
</evidence>
<dbReference type="PANTHER" id="PTHR22550:SF14">
    <property type="entry name" value="VWFA DOMAIN-CONTAINING PROTEIN"/>
    <property type="match status" value="1"/>
</dbReference>
<feature type="compositionally biased region" description="Acidic residues" evidence="2">
    <location>
        <begin position="493"/>
        <end position="506"/>
    </location>
</feature>
<evidence type="ECO:0000256" key="3">
    <source>
        <dbReference type="SAM" id="Phobius"/>
    </source>
</evidence>
<dbReference type="InterPro" id="IPR050768">
    <property type="entry name" value="UPF0353/GerABKA_families"/>
</dbReference>
<dbReference type="Proteomes" id="UP000721861">
    <property type="component" value="Unassembled WGS sequence"/>
</dbReference>
<dbReference type="PANTHER" id="PTHR22550">
    <property type="entry name" value="SPORE GERMINATION PROTEIN"/>
    <property type="match status" value="1"/>
</dbReference>
<feature type="transmembrane region" description="Helical" evidence="3">
    <location>
        <begin position="18"/>
        <end position="35"/>
    </location>
</feature>
<dbReference type="PROSITE" id="PS50005">
    <property type="entry name" value="TPR"/>
    <property type="match status" value="1"/>
</dbReference>
<keyword evidence="3" id="KW-0812">Transmembrane</keyword>
<accession>A0ABS5KCB6</accession>
<protein>
    <submittedName>
        <fullName evidence="5">VWA domain-containing protein</fullName>
    </submittedName>
</protein>
<dbReference type="EMBL" id="JAGUCN010000015">
    <property type="protein sequence ID" value="MBS2212477.1"/>
    <property type="molecule type" value="Genomic_DNA"/>
</dbReference>
<gene>
    <name evidence="5" type="ORF">KEM09_13760</name>
</gene>
<organism evidence="5 6">
    <name type="scientific">Carboxylicivirga mesophila</name>
    <dbReference type="NCBI Taxonomy" id="1166478"/>
    <lineage>
        <taxon>Bacteria</taxon>
        <taxon>Pseudomonadati</taxon>
        <taxon>Bacteroidota</taxon>
        <taxon>Bacteroidia</taxon>
        <taxon>Marinilabiliales</taxon>
        <taxon>Marinilabiliaceae</taxon>
        <taxon>Carboxylicivirga</taxon>
    </lineage>
</organism>
<keyword evidence="3" id="KW-1133">Transmembrane helix</keyword>
<name>A0ABS5KCB6_9BACT</name>
<comment type="caution">
    <text evidence="5">The sequence shown here is derived from an EMBL/GenBank/DDBJ whole genome shotgun (WGS) entry which is preliminary data.</text>
</comment>
<keyword evidence="6" id="KW-1185">Reference proteome</keyword>
<keyword evidence="3" id="KW-0472">Membrane</keyword>
<dbReference type="InterPro" id="IPR011990">
    <property type="entry name" value="TPR-like_helical_dom_sf"/>
</dbReference>
<evidence type="ECO:0000313" key="6">
    <source>
        <dbReference type="Proteomes" id="UP000721861"/>
    </source>
</evidence>